<organism evidence="2 3">
    <name type="scientific">Polarella glacialis</name>
    <name type="common">Dinoflagellate</name>
    <dbReference type="NCBI Taxonomy" id="89957"/>
    <lineage>
        <taxon>Eukaryota</taxon>
        <taxon>Sar</taxon>
        <taxon>Alveolata</taxon>
        <taxon>Dinophyceae</taxon>
        <taxon>Suessiales</taxon>
        <taxon>Suessiaceae</taxon>
        <taxon>Polarella</taxon>
    </lineage>
</organism>
<dbReference type="AlphaFoldDB" id="A0A813I0G1"/>
<dbReference type="OrthoDB" id="1930760at2759"/>
<dbReference type="Proteomes" id="UP000654075">
    <property type="component" value="Unassembled WGS sequence"/>
</dbReference>
<reference evidence="2" key="1">
    <citation type="submission" date="2021-02" db="EMBL/GenBank/DDBJ databases">
        <authorList>
            <person name="Dougan E. K."/>
            <person name="Rhodes N."/>
            <person name="Thang M."/>
            <person name="Chan C."/>
        </authorList>
    </citation>
    <scope>NUCLEOTIDE SEQUENCE</scope>
</reference>
<accession>A0A813I0G1</accession>
<protein>
    <recommendedName>
        <fullName evidence="1">DSBA-like thioredoxin domain-containing protein</fullName>
    </recommendedName>
</protein>
<evidence type="ECO:0000313" key="2">
    <source>
        <dbReference type="EMBL" id="CAE8643195.1"/>
    </source>
</evidence>
<dbReference type="InterPro" id="IPR001853">
    <property type="entry name" value="DSBA-like_thioredoxin_dom"/>
</dbReference>
<name>A0A813I0G1_POLGL</name>
<dbReference type="GO" id="GO:0016491">
    <property type="term" value="F:oxidoreductase activity"/>
    <property type="evidence" value="ECO:0007669"/>
    <property type="project" value="InterPro"/>
</dbReference>
<dbReference type="InterPro" id="IPR036249">
    <property type="entry name" value="Thioredoxin-like_sf"/>
</dbReference>
<dbReference type="Gene3D" id="3.40.30.10">
    <property type="entry name" value="Glutaredoxin"/>
    <property type="match status" value="1"/>
</dbReference>
<evidence type="ECO:0000259" key="1">
    <source>
        <dbReference type="Pfam" id="PF01323"/>
    </source>
</evidence>
<proteinExistence type="predicted"/>
<feature type="domain" description="DSBA-like thioredoxin" evidence="1">
    <location>
        <begin position="5"/>
        <end position="112"/>
    </location>
</feature>
<comment type="caution">
    <text evidence="2">The sequence shown here is derived from an EMBL/GenBank/DDBJ whole genome shotgun (WGS) entry which is preliminary data.</text>
</comment>
<dbReference type="SUPFAM" id="SSF52833">
    <property type="entry name" value="Thioredoxin-like"/>
    <property type="match status" value="1"/>
</dbReference>
<keyword evidence="3" id="KW-1185">Reference proteome</keyword>
<dbReference type="EMBL" id="CAJNNV010033300">
    <property type="protein sequence ID" value="CAE8643195.1"/>
    <property type="molecule type" value="Genomic_DNA"/>
</dbReference>
<gene>
    <name evidence="2" type="ORF">PGLA1383_LOCUS57559</name>
</gene>
<dbReference type="Pfam" id="PF01323">
    <property type="entry name" value="DSBA"/>
    <property type="match status" value="1"/>
</dbReference>
<sequence length="156" mass="17804">MRDLGRRAGIELDYGVQTNWQPVDSQRLMLWSGRFGRQEKFMSALAQRHFEQRKSASHRTTLMEVVEEIGLNVVEARQFLETDELVAEVWRSYGETIHDKGIHAIPFFVFNSPLTDGGPFRSGKGEPAIVKGSGDPPTFLRVFEQLLRDVERAETP</sequence>
<evidence type="ECO:0000313" key="3">
    <source>
        <dbReference type="Proteomes" id="UP000654075"/>
    </source>
</evidence>